<proteinExistence type="predicted"/>
<dbReference type="HOGENOM" id="CLU_025170_2_0_1"/>
<feature type="region of interest" description="Disordered" evidence="6">
    <location>
        <begin position="272"/>
        <end position="313"/>
    </location>
</feature>
<dbReference type="InterPro" id="IPR005333">
    <property type="entry name" value="Transcription_factor_TCP"/>
</dbReference>
<dbReference type="GO" id="GO:0043565">
    <property type="term" value="F:sequence-specific DNA binding"/>
    <property type="evidence" value="ECO:0007669"/>
    <property type="project" value="TreeGrafter"/>
</dbReference>
<comment type="subcellular location">
    <subcellularLocation>
        <location evidence="1">Nucleus</location>
    </subcellularLocation>
</comment>
<evidence type="ECO:0000256" key="6">
    <source>
        <dbReference type="SAM" id="MobiDB-lite"/>
    </source>
</evidence>
<feature type="region of interest" description="Disordered" evidence="6">
    <location>
        <begin position="31"/>
        <end position="77"/>
    </location>
</feature>
<dbReference type="AlphaFoldDB" id="A0A0E0BFZ0"/>
<evidence type="ECO:0000256" key="5">
    <source>
        <dbReference type="ARBA" id="ARBA00023242"/>
    </source>
</evidence>
<feature type="compositionally biased region" description="Low complexity" evidence="6">
    <location>
        <begin position="33"/>
        <end position="62"/>
    </location>
</feature>
<evidence type="ECO:0000256" key="1">
    <source>
        <dbReference type="ARBA" id="ARBA00004123"/>
    </source>
</evidence>
<dbReference type="Proteomes" id="UP000026961">
    <property type="component" value="Chromosome 11"/>
</dbReference>
<evidence type="ECO:0000256" key="3">
    <source>
        <dbReference type="ARBA" id="ARBA00023125"/>
    </source>
</evidence>
<feature type="compositionally biased region" description="Pro residues" evidence="6">
    <location>
        <begin position="240"/>
        <end position="254"/>
    </location>
</feature>
<evidence type="ECO:0000259" key="7">
    <source>
        <dbReference type="PROSITE" id="PS51369"/>
    </source>
</evidence>
<dbReference type="eggNOG" id="ENOG502QVJ6">
    <property type="taxonomic scope" value="Eukaryota"/>
</dbReference>
<dbReference type="GO" id="GO:0005634">
    <property type="term" value="C:nucleus"/>
    <property type="evidence" value="ECO:0007669"/>
    <property type="project" value="UniProtKB-SubCell"/>
</dbReference>
<feature type="domain" description="TCP" evidence="7">
    <location>
        <begin position="129"/>
        <end position="183"/>
    </location>
</feature>
<evidence type="ECO:0000313" key="9">
    <source>
        <dbReference type="Proteomes" id="UP000026961"/>
    </source>
</evidence>
<keyword evidence="9" id="KW-1185">Reference proteome</keyword>
<dbReference type="EnsemblPlants" id="OGLUM11G04510.1">
    <property type="protein sequence ID" value="OGLUM11G04510.1"/>
    <property type="gene ID" value="OGLUM11G04510"/>
</dbReference>
<evidence type="ECO:0000256" key="4">
    <source>
        <dbReference type="ARBA" id="ARBA00023163"/>
    </source>
</evidence>
<dbReference type="PANTHER" id="PTHR31072:SF262">
    <property type="entry name" value="TRANSCRIPTION FACTOR PCF3"/>
    <property type="match status" value="1"/>
</dbReference>
<keyword evidence="4" id="KW-0804">Transcription</keyword>
<dbReference type="PROSITE" id="PS51369">
    <property type="entry name" value="TCP"/>
    <property type="match status" value="1"/>
</dbReference>
<feature type="compositionally biased region" description="Basic and acidic residues" evidence="6">
    <location>
        <begin position="388"/>
        <end position="407"/>
    </location>
</feature>
<keyword evidence="3" id="KW-0238">DNA-binding</keyword>
<name>A0A0E0BFZ0_9ORYZ</name>
<dbReference type="Pfam" id="PF03634">
    <property type="entry name" value="TCP"/>
    <property type="match status" value="1"/>
</dbReference>
<dbReference type="GO" id="GO:0003700">
    <property type="term" value="F:DNA-binding transcription factor activity"/>
    <property type="evidence" value="ECO:0007669"/>
    <property type="project" value="InterPro"/>
</dbReference>
<keyword evidence="2" id="KW-0805">Transcription regulation</keyword>
<sequence>MIKDLRTLESWTKEKPEIEQPALQAVVGGGGLRAAAAAAEGGMEQQAAPSSSTSTSTNSSRSTSDHHAAAQGGANTMPAPASFMGSLAIVPAAAAPGGGGGQVQAAAAPVASSEKKAVVAAGAGAKRPTKDRHTKVEGRGRRIRMPALCAARVFQLTRELGHKTDGETIEWLLQQAEPAIVAATGTGTIPANFSSLAVSLRSAASHSSSPRAAPFHHLQQQQQHDVAAMLGFHHHHHQLLPPPPPHQHPEPTPQDPGAGEFMRKRYREADDLFKDTSRQDPVDGATGEAEQKARAAAATAAPPPTAPSAMWAVGPNTTGATAAFWMQPAWAFPPGAGAAGNTVQAPLQFMSRSSFPTAMNVTMADNNNSSNNNLGMLAALNAGGGGRSGEHQHQHEGQSPAEMDHQRRANGGGGEAGGAASSQFRMIINQFAIVRGFTSPVIYLNHENPIKVAEN</sequence>
<protein>
    <recommendedName>
        <fullName evidence="7">TCP domain-containing protein</fullName>
    </recommendedName>
</protein>
<feature type="compositionally biased region" description="Basic and acidic residues" evidence="6">
    <location>
        <begin position="272"/>
        <end position="281"/>
    </location>
</feature>
<dbReference type="STRING" id="40148.A0A0E0BFZ0"/>
<evidence type="ECO:0000313" key="8">
    <source>
        <dbReference type="EnsemblPlants" id="OGLUM11G04510.1"/>
    </source>
</evidence>
<dbReference type="Gramene" id="OGLUM11G04510.1">
    <property type="protein sequence ID" value="OGLUM11G04510.1"/>
    <property type="gene ID" value="OGLUM11G04510"/>
</dbReference>
<keyword evidence="5" id="KW-0539">Nucleus</keyword>
<feature type="region of interest" description="Disordered" evidence="6">
    <location>
        <begin position="235"/>
        <end position="259"/>
    </location>
</feature>
<accession>A0A0E0BFZ0</accession>
<dbReference type="InterPro" id="IPR017887">
    <property type="entry name" value="TF_TCP_subgr"/>
</dbReference>
<dbReference type="PANTHER" id="PTHR31072">
    <property type="entry name" value="TRANSCRIPTION FACTOR TCP4-RELATED"/>
    <property type="match status" value="1"/>
</dbReference>
<reference evidence="8" key="2">
    <citation type="submission" date="2018-05" db="EMBL/GenBank/DDBJ databases">
        <title>OgluRS3 (Oryza glumaepatula Reference Sequence Version 3).</title>
        <authorList>
            <person name="Zhang J."/>
            <person name="Kudrna D."/>
            <person name="Lee S."/>
            <person name="Talag J."/>
            <person name="Welchert J."/>
            <person name="Wing R.A."/>
        </authorList>
    </citation>
    <scope>NUCLEOTIDE SEQUENCE [LARGE SCALE GENOMIC DNA]</scope>
</reference>
<feature type="region of interest" description="Disordered" evidence="6">
    <location>
        <begin position="119"/>
        <end position="138"/>
    </location>
</feature>
<reference evidence="8" key="1">
    <citation type="submission" date="2015-04" db="UniProtKB">
        <authorList>
            <consortium name="EnsemblPlants"/>
        </authorList>
    </citation>
    <scope>IDENTIFICATION</scope>
</reference>
<evidence type="ECO:0000256" key="2">
    <source>
        <dbReference type="ARBA" id="ARBA00023015"/>
    </source>
</evidence>
<feature type="region of interest" description="Disordered" evidence="6">
    <location>
        <begin position="381"/>
        <end position="419"/>
    </location>
</feature>
<organism evidence="8">
    <name type="scientific">Oryza glumipatula</name>
    <dbReference type="NCBI Taxonomy" id="40148"/>
    <lineage>
        <taxon>Eukaryota</taxon>
        <taxon>Viridiplantae</taxon>
        <taxon>Streptophyta</taxon>
        <taxon>Embryophyta</taxon>
        <taxon>Tracheophyta</taxon>
        <taxon>Spermatophyta</taxon>
        <taxon>Magnoliopsida</taxon>
        <taxon>Liliopsida</taxon>
        <taxon>Poales</taxon>
        <taxon>Poaceae</taxon>
        <taxon>BOP clade</taxon>
        <taxon>Oryzoideae</taxon>
        <taxon>Oryzeae</taxon>
        <taxon>Oryzinae</taxon>
        <taxon>Oryza</taxon>
    </lineage>
</organism>